<comment type="caution">
    <text evidence="3">The sequence shown here is derived from an EMBL/GenBank/DDBJ whole genome shotgun (WGS) entry which is preliminary data.</text>
</comment>
<name>A0ABR1RDN3_9PEZI</name>
<dbReference type="SUPFAM" id="SSF74788">
    <property type="entry name" value="Cullin repeat-like"/>
    <property type="match status" value="1"/>
</dbReference>
<gene>
    <name evidence="3" type="ORF">PG991_011136</name>
</gene>
<dbReference type="Gene3D" id="1.20.1310.10">
    <property type="entry name" value="Cullin Repeats"/>
    <property type="match status" value="1"/>
</dbReference>
<dbReference type="EMBL" id="JAQQWI010000016">
    <property type="protein sequence ID" value="KAK8008585.1"/>
    <property type="molecule type" value="Genomic_DNA"/>
</dbReference>
<reference evidence="3 4" key="1">
    <citation type="submission" date="2023-01" db="EMBL/GenBank/DDBJ databases">
        <title>Analysis of 21 Apiospora genomes using comparative genomics revels a genus with tremendous synthesis potential of carbohydrate active enzymes and secondary metabolites.</title>
        <authorList>
            <person name="Sorensen T."/>
        </authorList>
    </citation>
    <scope>NUCLEOTIDE SEQUENCE [LARGE SCALE GENOMIC DNA]</scope>
    <source>
        <strain evidence="3 4">CBS 20057</strain>
    </source>
</reference>
<protein>
    <recommendedName>
        <fullName evidence="2">Cullin N-terminal domain-containing protein</fullName>
    </recommendedName>
</protein>
<dbReference type="Proteomes" id="UP001396898">
    <property type="component" value="Unassembled WGS sequence"/>
</dbReference>
<evidence type="ECO:0000259" key="2">
    <source>
        <dbReference type="Pfam" id="PF00888"/>
    </source>
</evidence>
<dbReference type="InterPro" id="IPR001373">
    <property type="entry name" value="Cullin_N"/>
</dbReference>
<organism evidence="3 4">
    <name type="scientific">Apiospora marii</name>
    <dbReference type="NCBI Taxonomy" id="335849"/>
    <lineage>
        <taxon>Eukaryota</taxon>
        <taxon>Fungi</taxon>
        <taxon>Dikarya</taxon>
        <taxon>Ascomycota</taxon>
        <taxon>Pezizomycotina</taxon>
        <taxon>Sordariomycetes</taxon>
        <taxon>Xylariomycetidae</taxon>
        <taxon>Amphisphaeriales</taxon>
        <taxon>Apiosporaceae</taxon>
        <taxon>Apiospora</taxon>
    </lineage>
</organism>
<sequence>MAQANTAAMMALPLRPAHGISPANFNSHPQPTMAPNADEFDLQQAITLPGGSHIPKAFIPQQKPMLASTRGSAPLLSITMPSSASRRRLRPRRSELRTVSLPLFAILTETPTTRPPPLPSSEAEKWKRLESALRDIHEKNASGLSFEQLYRYAYKIVLKKAGDRLCENVKQFEERWFTDKVCPRIFKLISRNLVAMTLNDVPGSPRE</sequence>
<dbReference type="InterPro" id="IPR016159">
    <property type="entry name" value="Cullin_repeat-like_dom_sf"/>
</dbReference>
<evidence type="ECO:0000313" key="3">
    <source>
        <dbReference type="EMBL" id="KAK8008585.1"/>
    </source>
</evidence>
<proteinExistence type="inferred from homology"/>
<keyword evidence="4" id="KW-1185">Reference proteome</keyword>
<evidence type="ECO:0000256" key="1">
    <source>
        <dbReference type="ARBA" id="ARBA00006019"/>
    </source>
</evidence>
<dbReference type="Pfam" id="PF00888">
    <property type="entry name" value="Cullin"/>
    <property type="match status" value="1"/>
</dbReference>
<comment type="similarity">
    <text evidence="1">Belongs to the cullin family.</text>
</comment>
<feature type="domain" description="Cullin N-terminal" evidence="2">
    <location>
        <begin position="126"/>
        <end position="187"/>
    </location>
</feature>
<evidence type="ECO:0000313" key="4">
    <source>
        <dbReference type="Proteomes" id="UP001396898"/>
    </source>
</evidence>
<accession>A0ABR1RDN3</accession>